<dbReference type="Proteomes" id="UP000295662">
    <property type="component" value="Unassembled WGS sequence"/>
</dbReference>
<proteinExistence type="predicted"/>
<dbReference type="RefSeq" id="WP_133794442.1">
    <property type="nucleotide sequence ID" value="NZ_SOCA01000002.1"/>
</dbReference>
<protein>
    <submittedName>
        <fullName evidence="3">Outer membrane biosynthesis protein TonB</fullName>
    </submittedName>
</protein>
<dbReference type="Gene3D" id="3.30.1150.10">
    <property type="match status" value="1"/>
</dbReference>
<evidence type="ECO:0000256" key="1">
    <source>
        <dbReference type="SAM" id="Phobius"/>
    </source>
</evidence>
<keyword evidence="1" id="KW-0472">Membrane</keyword>
<dbReference type="InterPro" id="IPR037682">
    <property type="entry name" value="TonB_C"/>
</dbReference>
<evidence type="ECO:0000313" key="4">
    <source>
        <dbReference type="Proteomes" id="UP000295662"/>
    </source>
</evidence>
<gene>
    <name evidence="3" type="ORF">EI77_01623</name>
</gene>
<dbReference type="AlphaFoldDB" id="A0A4R7S6S6"/>
<evidence type="ECO:0000259" key="2">
    <source>
        <dbReference type="PROSITE" id="PS52015"/>
    </source>
</evidence>
<keyword evidence="1" id="KW-0812">Transmembrane</keyword>
<keyword evidence="1" id="KW-1133">Transmembrane helix</keyword>
<sequence>MPLAPKQPPLEPVAAVFFGVLLLHGLGGALIWGMLPLWQMERPHPEPVGLPQDGRYWFSPADYQMPSLKLEAPSEVTGTTVPPPAASPVPAAAAVPAPVVAKEEPKPTAVKDVPSLLADTPLVHPAGPTVETRATSKVITLSPMHDTRDGLSPNGDTAMTMMDVVKQKKSEAEAKQAAGGADMDPVLKALQAGLNKQWNAPLISEVPVLQRDARLAISIGRDGGILETKMTKSSGSTLLDKSVMAAADELKKISESLPASFPKDRYTVEVNFHIE</sequence>
<dbReference type="OrthoDB" id="9979931at2"/>
<dbReference type="SUPFAM" id="SSF74653">
    <property type="entry name" value="TolA/TonB C-terminal domain"/>
    <property type="match status" value="1"/>
</dbReference>
<reference evidence="3 4" key="1">
    <citation type="submission" date="2019-03" db="EMBL/GenBank/DDBJ databases">
        <title>Genomic Encyclopedia of Archaeal and Bacterial Type Strains, Phase II (KMG-II): from individual species to whole genera.</title>
        <authorList>
            <person name="Goeker M."/>
        </authorList>
    </citation>
    <scope>NUCLEOTIDE SEQUENCE [LARGE SCALE GENOMIC DNA]</scope>
    <source>
        <strain evidence="3 4">ATCC 25309</strain>
    </source>
</reference>
<name>A0A4R7S6S6_9BACT</name>
<accession>A0A4R7S6S6</accession>
<dbReference type="Pfam" id="PF13103">
    <property type="entry name" value="TonB_2"/>
    <property type="match status" value="1"/>
</dbReference>
<evidence type="ECO:0000313" key="3">
    <source>
        <dbReference type="EMBL" id="TDU73155.1"/>
    </source>
</evidence>
<comment type="caution">
    <text evidence="3">The sequence shown here is derived from an EMBL/GenBank/DDBJ whole genome shotgun (WGS) entry which is preliminary data.</text>
</comment>
<dbReference type="GO" id="GO:0055085">
    <property type="term" value="P:transmembrane transport"/>
    <property type="evidence" value="ECO:0007669"/>
    <property type="project" value="InterPro"/>
</dbReference>
<feature type="domain" description="TonB C-terminal" evidence="2">
    <location>
        <begin position="185"/>
        <end position="275"/>
    </location>
</feature>
<dbReference type="PROSITE" id="PS52015">
    <property type="entry name" value="TONB_CTD"/>
    <property type="match status" value="1"/>
</dbReference>
<feature type="transmembrane region" description="Helical" evidence="1">
    <location>
        <begin position="12"/>
        <end position="35"/>
    </location>
</feature>
<organism evidence="3 4">
    <name type="scientific">Prosthecobacter fusiformis</name>
    <dbReference type="NCBI Taxonomy" id="48464"/>
    <lineage>
        <taxon>Bacteria</taxon>
        <taxon>Pseudomonadati</taxon>
        <taxon>Verrucomicrobiota</taxon>
        <taxon>Verrucomicrobiia</taxon>
        <taxon>Verrucomicrobiales</taxon>
        <taxon>Verrucomicrobiaceae</taxon>
        <taxon>Prosthecobacter</taxon>
    </lineage>
</organism>
<keyword evidence="4" id="KW-1185">Reference proteome</keyword>
<dbReference type="EMBL" id="SOCA01000002">
    <property type="protein sequence ID" value="TDU73155.1"/>
    <property type="molecule type" value="Genomic_DNA"/>
</dbReference>